<evidence type="ECO:0000259" key="12">
    <source>
        <dbReference type="Pfam" id="PF13439"/>
    </source>
</evidence>
<evidence type="ECO:0000256" key="7">
    <source>
        <dbReference type="ARBA" id="ARBA00023136"/>
    </source>
</evidence>
<dbReference type="SUPFAM" id="SSF53756">
    <property type="entry name" value="UDP-Glycosyltransferase/glycogen phosphorylase"/>
    <property type="match status" value="1"/>
</dbReference>
<dbReference type="GO" id="GO:0102704">
    <property type="term" value="F:GDP-Man:Man(2)GlcNAc(2)-PP-Dol alpha-1,6-mannosyltransferase activity"/>
    <property type="evidence" value="ECO:0007669"/>
    <property type="project" value="UniProtKB-UniRule"/>
</dbReference>
<keyword evidence="14" id="KW-1185">Reference proteome</keyword>
<gene>
    <name evidence="13" type="primary">ALG2</name>
    <name evidence="13" type="ORF">Bhyg_14592</name>
</gene>
<evidence type="ECO:0000256" key="2">
    <source>
        <dbReference type="ARBA" id="ARBA00022676"/>
    </source>
</evidence>
<sequence length="411" mass="46869">MRILFVHPDLGIGGAERLVVDAAIALQNKGHSVSFLTNHHNPNHCFDETINGTLQVETVGDWLPRSIFGKCSAFCAYFRMVYAALYTVFFLSKSQKIDVIFCDQISLGIPIFRLAANQPKILFYCHFPDQLLSKSGSVLKHYYRMPLNFLEEKTTGQADGVLVNSKFTRRVFKETFKSLKMTPEVLYPSLNTVAFDNTTIDMKDAWNQFSPENYVFLSVNRFERKKNIALALHALKALQKIVSKIEWERTILVIAGGYDSRVEENVSHYDELLQLADELNVSHKVKFLQSPSDKYKTWLMSQSEALLYTPQNEHFGIVPLESMYLRKPVIAVNSGGPTETIIHESTGFLCEQDEMAFAEAMAKFIRDRTLSDCMGEMGHKRVKSTFSFEAFTNKLDRIVRELVVDGAKKRK</sequence>
<evidence type="ECO:0000256" key="3">
    <source>
        <dbReference type="ARBA" id="ARBA00022679"/>
    </source>
</evidence>
<keyword evidence="5" id="KW-0256">Endoplasmic reticulum</keyword>
<keyword evidence="7" id="KW-0472">Membrane</keyword>
<keyword evidence="6" id="KW-1133">Transmembrane helix</keyword>
<evidence type="ECO:0000256" key="1">
    <source>
        <dbReference type="ARBA" id="ARBA00004922"/>
    </source>
</evidence>
<comment type="subcellular location">
    <subcellularLocation>
        <location evidence="10">Endoplasmic reticulum membrane</location>
        <topology evidence="10">Single-pass membrane protein</topology>
    </subcellularLocation>
</comment>
<dbReference type="GO" id="GO:0004378">
    <property type="term" value="F:GDP-Man:Man(1)GlcNAc(2)-PP-Dol alpha-1,3-mannosyltransferase activity"/>
    <property type="evidence" value="ECO:0007669"/>
    <property type="project" value="UniProtKB-UniRule"/>
</dbReference>
<comment type="caution">
    <text evidence="13">The sequence shown here is derived from an EMBL/GenBank/DDBJ whole genome shotgun (WGS) entry which is preliminary data.</text>
</comment>
<organism evidence="13 14">
    <name type="scientific">Pseudolycoriella hygida</name>
    <dbReference type="NCBI Taxonomy" id="35572"/>
    <lineage>
        <taxon>Eukaryota</taxon>
        <taxon>Metazoa</taxon>
        <taxon>Ecdysozoa</taxon>
        <taxon>Arthropoda</taxon>
        <taxon>Hexapoda</taxon>
        <taxon>Insecta</taxon>
        <taxon>Pterygota</taxon>
        <taxon>Neoptera</taxon>
        <taxon>Endopterygota</taxon>
        <taxon>Diptera</taxon>
        <taxon>Nematocera</taxon>
        <taxon>Sciaroidea</taxon>
        <taxon>Sciaridae</taxon>
        <taxon>Pseudolycoriella</taxon>
    </lineage>
</organism>
<dbReference type="PANTHER" id="PTHR45918:SF1">
    <property type="entry name" value="ALPHA-1,3_1,6-MANNOSYLTRANSFERASE ALG2"/>
    <property type="match status" value="1"/>
</dbReference>
<comment type="function">
    <text evidence="10">Mannosylates Man(2)GlcNAc(2)-dolichol diphosphate and Man(1)GlcNAc(2)-dolichol diphosphate to form Man(3)GlcNAc(2)-dolichol diphosphate.</text>
</comment>
<dbReference type="PANTHER" id="PTHR45918">
    <property type="entry name" value="ALPHA-1,3/1,6-MANNOSYLTRANSFERASE ALG2"/>
    <property type="match status" value="1"/>
</dbReference>
<dbReference type="InterPro" id="IPR027054">
    <property type="entry name" value="ALG2"/>
</dbReference>
<dbReference type="EC" id="2.4.1.132" evidence="10"/>
<dbReference type="OrthoDB" id="448893at2759"/>
<dbReference type="InterPro" id="IPR028098">
    <property type="entry name" value="Glyco_trans_4-like_N"/>
</dbReference>
<dbReference type="InterPro" id="IPR001296">
    <property type="entry name" value="Glyco_trans_1"/>
</dbReference>
<evidence type="ECO:0000256" key="10">
    <source>
        <dbReference type="RuleBase" id="RU367136"/>
    </source>
</evidence>
<keyword evidence="2 10" id="KW-0328">Glycosyltransferase</keyword>
<dbReference type="FunFam" id="3.40.50.2000:FF:000210">
    <property type="entry name" value="Alpha-1,3/1,6-mannosyltransferase ALG2"/>
    <property type="match status" value="1"/>
</dbReference>
<dbReference type="Gene3D" id="3.40.50.2000">
    <property type="entry name" value="Glycogen Phosphorylase B"/>
    <property type="match status" value="2"/>
</dbReference>
<dbReference type="AlphaFoldDB" id="A0A9Q0MQ91"/>
<comment type="similarity">
    <text evidence="10">Belongs to the glycosyltransferase group 1 family.</text>
</comment>
<dbReference type="GO" id="GO:0005789">
    <property type="term" value="C:endoplasmic reticulum membrane"/>
    <property type="evidence" value="ECO:0007669"/>
    <property type="project" value="UniProtKB-SubCell"/>
</dbReference>
<evidence type="ECO:0000313" key="14">
    <source>
        <dbReference type="Proteomes" id="UP001151699"/>
    </source>
</evidence>
<evidence type="ECO:0000256" key="9">
    <source>
        <dbReference type="ARBA" id="ARBA00045104"/>
    </source>
</evidence>
<dbReference type="FunFam" id="3.40.50.2000:FF:000085">
    <property type="entry name" value="alpha-1,3/1,6-mannosyltransferase ALG2"/>
    <property type="match status" value="1"/>
</dbReference>
<feature type="domain" description="Glycosyl transferase family 1" evidence="11">
    <location>
        <begin position="209"/>
        <end position="380"/>
    </location>
</feature>
<comment type="catalytic activity">
    <reaction evidence="9 10">
        <text>an alpha-D-Man-(1-&gt;3)-beta-D-Man-(1-&gt;4)-beta-D-GlcNAc-(1-&gt;4)-alpha-D-GlcNAc-diphospho-di-trans,poly-cis-dolichol + GDP-alpha-D-mannose = an alpha-D-Man-(1-&gt;3)-[alpha-D-Man-(1-&gt;6)]-beta-D-Man-(1-&gt;4)-beta-D-GlcNAc-(1-&gt;4)-alpha-D-GlcNAc-diphospho-di-trans,poly-cis-dolichol + GDP + H(+)</text>
        <dbReference type="Rhea" id="RHEA:29519"/>
        <dbReference type="Rhea" id="RHEA-COMP:19513"/>
        <dbReference type="Rhea" id="RHEA-COMP:19515"/>
        <dbReference type="ChEBI" id="CHEBI:15378"/>
        <dbReference type="ChEBI" id="CHEBI:57527"/>
        <dbReference type="ChEBI" id="CHEBI:58189"/>
        <dbReference type="ChEBI" id="CHEBI:132510"/>
        <dbReference type="ChEBI" id="CHEBI:132511"/>
        <dbReference type="EC" id="2.4.1.257"/>
    </reaction>
    <physiologicalReaction direction="left-to-right" evidence="9 10">
        <dbReference type="Rhea" id="RHEA:29520"/>
    </physiologicalReaction>
</comment>
<dbReference type="EC" id="2.4.1.257" evidence="10"/>
<evidence type="ECO:0000259" key="11">
    <source>
        <dbReference type="Pfam" id="PF00534"/>
    </source>
</evidence>
<evidence type="ECO:0000256" key="4">
    <source>
        <dbReference type="ARBA" id="ARBA00022692"/>
    </source>
</evidence>
<evidence type="ECO:0000256" key="8">
    <source>
        <dbReference type="ARBA" id="ARBA00045103"/>
    </source>
</evidence>
<evidence type="ECO:0000313" key="13">
    <source>
        <dbReference type="EMBL" id="KAJ6636006.1"/>
    </source>
</evidence>
<dbReference type="Pfam" id="PF00534">
    <property type="entry name" value="Glycos_transf_1"/>
    <property type="match status" value="1"/>
</dbReference>
<dbReference type="Pfam" id="PF13439">
    <property type="entry name" value="Glyco_transf_4"/>
    <property type="match status" value="1"/>
</dbReference>
<protein>
    <recommendedName>
        <fullName evidence="10">Alpha-1,3/1,6-mannosyltransferase ALG2</fullName>
        <ecNumber evidence="10">2.4.1.132</ecNumber>
        <ecNumber evidence="10">2.4.1.257</ecNumber>
    </recommendedName>
    <alternativeName>
        <fullName evidence="10">GDP-Man:Man(1)GlcNAc(2)-PP-Dol alpha-1,3-mannosyltransferase</fullName>
    </alternativeName>
</protein>
<feature type="domain" description="Glycosyltransferase subfamily 4-like N-terminal" evidence="12">
    <location>
        <begin position="12"/>
        <end position="177"/>
    </location>
</feature>
<keyword evidence="4" id="KW-0812">Transmembrane</keyword>
<keyword evidence="3 10" id="KW-0808">Transferase</keyword>
<accession>A0A9Q0MQ91</accession>
<reference evidence="13" key="1">
    <citation type="submission" date="2022-07" db="EMBL/GenBank/DDBJ databases">
        <authorList>
            <person name="Trinca V."/>
            <person name="Uliana J.V.C."/>
            <person name="Torres T.T."/>
            <person name="Ward R.J."/>
            <person name="Monesi N."/>
        </authorList>
    </citation>
    <scope>NUCLEOTIDE SEQUENCE</scope>
    <source>
        <strain evidence="13">HSMRA1968</strain>
        <tissue evidence="13">Whole embryos</tissue>
    </source>
</reference>
<dbReference type="CDD" id="cd03805">
    <property type="entry name" value="GT4_ALG2-like"/>
    <property type="match status" value="1"/>
</dbReference>
<dbReference type="Proteomes" id="UP001151699">
    <property type="component" value="Chromosome C"/>
</dbReference>
<evidence type="ECO:0000256" key="5">
    <source>
        <dbReference type="ARBA" id="ARBA00022824"/>
    </source>
</evidence>
<proteinExistence type="inferred from homology"/>
<comment type="catalytic activity">
    <reaction evidence="8 10">
        <text>a beta-D-Man-(1-&gt;4)-beta-D-GlcNAc-(1-&gt;4)-alpha-D-GlcNAc-diphospho-di-trans,poly-cis-dolichol + GDP-alpha-D-mannose = an alpha-D-Man-(1-&gt;3)-beta-D-Man-(1-&gt;4)-beta-D-GlcNAc-(1-&gt;4)-alpha-D-GlcNAc-diphospho-di-trans,poly-cis-dolichol + GDP + H(+)</text>
        <dbReference type="Rhea" id="RHEA:29515"/>
        <dbReference type="Rhea" id="RHEA-COMP:19511"/>
        <dbReference type="Rhea" id="RHEA-COMP:19513"/>
        <dbReference type="ChEBI" id="CHEBI:15378"/>
        <dbReference type="ChEBI" id="CHEBI:57527"/>
        <dbReference type="ChEBI" id="CHEBI:58189"/>
        <dbReference type="ChEBI" id="CHEBI:58472"/>
        <dbReference type="ChEBI" id="CHEBI:132510"/>
        <dbReference type="EC" id="2.4.1.132"/>
    </reaction>
    <physiologicalReaction direction="left-to-right" evidence="8 10">
        <dbReference type="Rhea" id="RHEA:29516"/>
    </physiologicalReaction>
</comment>
<evidence type="ECO:0000256" key="6">
    <source>
        <dbReference type="ARBA" id="ARBA00022989"/>
    </source>
</evidence>
<name>A0A9Q0MQ91_9DIPT</name>
<comment type="pathway">
    <text evidence="1 10">Protein modification; protein glycosylation.</text>
</comment>
<dbReference type="EMBL" id="WJQU01000004">
    <property type="protein sequence ID" value="KAJ6636006.1"/>
    <property type="molecule type" value="Genomic_DNA"/>
</dbReference>